<dbReference type="Proteomes" id="UP000278807">
    <property type="component" value="Unassembled WGS sequence"/>
</dbReference>
<sequence>MTSSTKPSNVQVGSKLFTAFPDQLRPAGAQGRYYDHSGTHPNTVYEFGLNYVTDEGVMALPLRNTSDSQRCLCTSPRTVKAWGGGDNVSAEVRQQQLSCPDFVHLRADVPEPPTNFNCHYLYENDYSCEWIPGKDHGSPIQFYQLKYKSHDFLKTYEREW</sequence>
<dbReference type="STRING" id="102285.A0A158QGT8"/>
<organism evidence="3">
    <name type="scientific">Rodentolepis nana</name>
    <name type="common">Dwarf tapeworm</name>
    <name type="synonym">Hymenolepis nana</name>
    <dbReference type="NCBI Taxonomy" id="102285"/>
    <lineage>
        <taxon>Eukaryota</taxon>
        <taxon>Metazoa</taxon>
        <taxon>Spiralia</taxon>
        <taxon>Lophotrochozoa</taxon>
        <taxon>Platyhelminthes</taxon>
        <taxon>Cestoda</taxon>
        <taxon>Eucestoda</taxon>
        <taxon>Cyclophyllidea</taxon>
        <taxon>Hymenolepididae</taxon>
        <taxon>Rodentolepis</taxon>
    </lineage>
</organism>
<accession>A0A158QGT8</accession>
<reference evidence="1 2" key="2">
    <citation type="submission" date="2018-11" db="EMBL/GenBank/DDBJ databases">
        <authorList>
            <consortium name="Pathogen Informatics"/>
        </authorList>
    </citation>
    <scope>NUCLEOTIDE SEQUENCE [LARGE SCALE GENOMIC DNA]</scope>
</reference>
<evidence type="ECO:0000313" key="2">
    <source>
        <dbReference type="Proteomes" id="UP000278807"/>
    </source>
</evidence>
<dbReference type="EMBL" id="UZAE01000246">
    <property type="protein sequence ID" value="VDN96635.1"/>
    <property type="molecule type" value="Genomic_DNA"/>
</dbReference>
<reference evidence="3" key="1">
    <citation type="submission" date="2016-04" db="UniProtKB">
        <authorList>
            <consortium name="WormBaseParasite"/>
        </authorList>
    </citation>
    <scope>IDENTIFICATION</scope>
</reference>
<dbReference type="AlphaFoldDB" id="A0A158QGT8"/>
<evidence type="ECO:0000313" key="3">
    <source>
        <dbReference type="WBParaSite" id="HNAJ_0000077601-mRNA-1"/>
    </source>
</evidence>
<dbReference type="WBParaSite" id="HNAJ_0000077601-mRNA-1">
    <property type="protein sequence ID" value="HNAJ_0000077601-mRNA-1"/>
    <property type="gene ID" value="HNAJ_0000077601"/>
</dbReference>
<dbReference type="SUPFAM" id="SSF49265">
    <property type="entry name" value="Fibronectin type III"/>
    <property type="match status" value="1"/>
</dbReference>
<dbReference type="OrthoDB" id="9998697at2759"/>
<proteinExistence type="predicted"/>
<keyword evidence="2" id="KW-1185">Reference proteome</keyword>
<dbReference type="Gene3D" id="2.60.40.10">
    <property type="entry name" value="Immunoglobulins"/>
    <property type="match status" value="1"/>
</dbReference>
<evidence type="ECO:0000313" key="1">
    <source>
        <dbReference type="EMBL" id="VDN96635.1"/>
    </source>
</evidence>
<gene>
    <name evidence="1" type="ORF">HNAJ_LOCUS776</name>
</gene>
<dbReference type="InterPro" id="IPR036116">
    <property type="entry name" value="FN3_sf"/>
</dbReference>
<protein>
    <submittedName>
        <fullName evidence="3">Fibronectin type-III domain-containing protein</fullName>
    </submittedName>
</protein>
<dbReference type="InterPro" id="IPR003961">
    <property type="entry name" value="FN3_dom"/>
</dbReference>
<dbReference type="CDD" id="cd00063">
    <property type="entry name" value="FN3"/>
    <property type="match status" value="1"/>
</dbReference>
<dbReference type="InterPro" id="IPR013783">
    <property type="entry name" value="Ig-like_fold"/>
</dbReference>
<name>A0A158QGT8_RODNA</name>